<organism evidence="9 10">
    <name type="scientific">Sphingomonas montanisoli</name>
    <dbReference type="NCBI Taxonomy" id="2606412"/>
    <lineage>
        <taxon>Bacteria</taxon>
        <taxon>Pseudomonadati</taxon>
        <taxon>Pseudomonadota</taxon>
        <taxon>Alphaproteobacteria</taxon>
        <taxon>Sphingomonadales</taxon>
        <taxon>Sphingomonadaceae</taxon>
        <taxon>Sphingomonas</taxon>
    </lineage>
</organism>
<evidence type="ECO:0000259" key="8">
    <source>
        <dbReference type="Pfam" id="PF25967"/>
    </source>
</evidence>
<keyword evidence="3" id="KW-0813">Transport</keyword>
<dbReference type="Gene3D" id="1.10.287.470">
    <property type="entry name" value="Helix hairpin bin"/>
    <property type="match status" value="1"/>
</dbReference>
<evidence type="ECO:0000313" key="9">
    <source>
        <dbReference type="EMBL" id="TZG25910.1"/>
    </source>
</evidence>
<evidence type="ECO:0000256" key="5">
    <source>
        <dbReference type="SAM" id="Phobius"/>
    </source>
</evidence>
<feature type="domain" description="CusB-like beta-barrel" evidence="7">
    <location>
        <begin position="228"/>
        <end position="297"/>
    </location>
</feature>
<dbReference type="InterPro" id="IPR058792">
    <property type="entry name" value="Beta-barrel_RND_2"/>
</dbReference>
<keyword evidence="5" id="KW-0472">Membrane</keyword>
<dbReference type="Gene3D" id="2.40.30.170">
    <property type="match status" value="1"/>
</dbReference>
<dbReference type="SUPFAM" id="SSF111369">
    <property type="entry name" value="HlyD-like secretion proteins"/>
    <property type="match status" value="1"/>
</dbReference>
<evidence type="ECO:0000259" key="7">
    <source>
        <dbReference type="Pfam" id="PF25954"/>
    </source>
</evidence>
<feature type="compositionally biased region" description="Pro residues" evidence="4">
    <location>
        <begin position="375"/>
        <end position="384"/>
    </location>
</feature>
<dbReference type="Gene3D" id="2.40.50.100">
    <property type="match status" value="1"/>
</dbReference>
<dbReference type="GO" id="GO:1990281">
    <property type="term" value="C:efflux pump complex"/>
    <property type="evidence" value="ECO:0007669"/>
    <property type="project" value="TreeGrafter"/>
</dbReference>
<feature type="domain" description="Multidrug resistance protein MdtA-like C-terminal permuted SH3" evidence="8">
    <location>
        <begin position="307"/>
        <end position="358"/>
    </location>
</feature>
<keyword evidence="10" id="KW-1185">Reference proteome</keyword>
<reference evidence="9 10" key="1">
    <citation type="submission" date="2019-08" db="EMBL/GenBank/DDBJ databases">
        <authorList>
            <person name="Wang G."/>
            <person name="Xu Z."/>
        </authorList>
    </citation>
    <scope>NUCLEOTIDE SEQUENCE [LARGE SCALE GENOMIC DNA]</scope>
    <source>
        <strain evidence="9 10">ZX</strain>
    </source>
</reference>
<dbReference type="EMBL" id="VTOU01000003">
    <property type="protein sequence ID" value="TZG25910.1"/>
    <property type="molecule type" value="Genomic_DNA"/>
</dbReference>
<dbReference type="Pfam" id="PF25917">
    <property type="entry name" value="BSH_RND"/>
    <property type="match status" value="1"/>
</dbReference>
<proteinExistence type="inferred from homology"/>
<dbReference type="PANTHER" id="PTHR30469">
    <property type="entry name" value="MULTIDRUG RESISTANCE PROTEIN MDTA"/>
    <property type="match status" value="1"/>
</dbReference>
<accession>A0A5D9C4H8</accession>
<feature type="transmembrane region" description="Helical" evidence="5">
    <location>
        <begin position="12"/>
        <end position="34"/>
    </location>
</feature>
<feature type="domain" description="Multidrug resistance protein MdtA-like barrel-sandwich hybrid" evidence="6">
    <location>
        <begin position="78"/>
        <end position="212"/>
    </location>
</feature>
<evidence type="ECO:0000256" key="1">
    <source>
        <dbReference type="ARBA" id="ARBA00004196"/>
    </source>
</evidence>
<evidence type="ECO:0000313" key="10">
    <source>
        <dbReference type="Proteomes" id="UP000322077"/>
    </source>
</evidence>
<dbReference type="Proteomes" id="UP000322077">
    <property type="component" value="Unassembled WGS sequence"/>
</dbReference>
<feature type="region of interest" description="Disordered" evidence="4">
    <location>
        <begin position="354"/>
        <end position="384"/>
    </location>
</feature>
<dbReference type="Gene3D" id="2.40.420.20">
    <property type="match status" value="1"/>
</dbReference>
<evidence type="ECO:0000256" key="2">
    <source>
        <dbReference type="ARBA" id="ARBA00009477"/>
    </source>
</evidence>
<comment type="subcellular location">
    <subcellularLocation>
        <location evidence="1">Cell envelope</location>
    </subcellularLocation>
</comment>
<dbReference type="InterPro" id="IPR058627">
    <property type="entry name" value="MdtA-like_C"/>
</dbReference>
<sequence>MSDLRDRNLRRYGIGAGVVALAIVAIGIGTRVMADRELADVAADNDIQAVSVIKPTRGAESDGLMLPGNVQAFNSAALYARSNGFMRRWLADIGDNVVAGQTLAIIDAPDIDQQLVAAQADYQTAAANQSLAQTTAKRWEAMLAKDAVSKQETDEKRGDLAAKRAVANAQAANVQRLRALQGFTRITAPFAGVVTQRNAQIGALIVAGNAAAQPIYTVADVHRMRIYVRVPQGFSGQIRQGLHARLTVPEYPGRSFDAVLTRTAGAVDPTSGTVLVELQVANGDRALKPGSFSQVEFPVHNAGTISLPASALMVRDDGTSVAIVGADGKARIRPVTITRDNGATVEIGTGLTGTERVIDSPPDSIENGDPVRPVAVPPATPAKG</sequence>
<dbReference type="AlphaFoldDB" id="A0A5D9C4H8"/>
<keyword evidence="5" id="KW-1133">Transmembrane helix</keyword>
<evidence type="ECO:0000256" key="3">
    <source>
        <dbReference type="ARBA" id="ARBA00022448"/>
    </source>
</evidence>
<dbReference type="Pfam" id="PF25954">
    <property type="entry name" value="Beta-barrel_RND_2"/>
    <property type="match status" value="1"/>
</dbReference>
<dbReference type="RefSeq" id="WP_149522716.1">
    <property type="nucleotide sequence ID" value="NZ_VTOU01000003.1"/>
</dbReference>
<gene>
    <name evidence="9" type="ORF">FYJ91_13105</name>
</gene>
<name>A0A5D9C4H8_9SPHN</name>
<dbReference type="Pfam" id="PF25967">
    <property type="entry name" value="RND-MFP_C"/>
    <property type="match status" value="1"/>
</dbReference>
<dbReference type="InterPro" id="IPR006143">
    <property type="entry name" value="RND_pump_MFP"/>
</dbReference>
<dbReference type="NCBIfam" id="TIGR01730">
    <property type="entry name" value="RND_mfp"/>
    <property type="match status" value="1"/>
</dbReference>
<comment type="caution">
    <text evidence="9">The sequence shown here is derived from an EMBL/GenBank/DDBJ whole genome shotgun (WGS) entry which is preliminary data.</text>
</comment>
<evidence type="ECO:0000256" key="4">
    <source>
        <dbReference type="SAM" id="MobiDB-lite"/>
    </source>
</evidence>
<dbReference type="PANTHER" id="PTHR30469:SF37">
    <property type="entry name" value="RAGD PROTEIN"/>
    <property type="match status" value="1"/>
</dbReference>
<dbReference type="InterPro" id="IPR058625">
    <property type="entry name" value="MdtA-like_BSH"/>
</dbReference>
<evidence type="ECO:0000259" key="6">
    <source>
        <dbReference type="Pfam" id="PF25917"/>
    </source>
</evidence>
<keyword evidence="5" id="KW-0812">Transmembrane</keyword>
<dbReference type="GO" id="GO:0015562">
    <property type="term" value="F:efflux transmembrane transporter activity"/>
    <property type="evidence" value="ECO:0007669"/>
    <property type="project" value="TreeGrafter"/>
</dbReference>
<comment type="similarity">
    <text evidence="2">Belongs to the membrane fusion protein (MFP) (TC 8.A.1) family.</text>
</comment>
<protein>
    <submittedName>
        <fullName evidence="9">Efflux RND transporter periplasmic adaptor subunit</fullName>
    </submittedName>
</protein>